<keyword evidence="4" id="KW-1185">Reference proteome</keyword>
<dbReference type="InterPro" id="IPR056924">
    <property type="entry name" value="SH3_Tf2-1"/>
</dbReference>
<evidence type="ECO:0008006" key="5">
    <source>
        <dbReference type="Google" id="ProtNLM"/>
    </source>
</evidence>
<dbReference type="PANTHER" id="PTHR46148:SF57">
    <property type="entry name" value="OS12G0499874 PROTEIN"/>
    <property type="match status" value="1"/>
</dbReference>
<gene>
    <name evidence="3" type="ORF">Acr_00g0080250</name>
</gene>
<organism evidence="3 4">
    <name type="scientific">Actinidia rufa</name>
    <dbReference type="NCBI Taxonomy" id="165716"/>
    <lineage>
        <taxon>Eukaryota</taxon>
        <taxon>Viridiplantae</taxon>
        <taxon>Streptophyta</taxon>
        <taxon>Embryophyta</taxon>
        <taxon>Tracheophyta</taxon>
        <taxon>Spermatophyta</taxon>
        <taxon>Magnoliopsida</taxon>
        <taxon>eudicotyledons</taxon>
        <taxon>Gunneridae</taxon>
        <taxon>Pentapetalae</taxon>
        <taxon>asterids</taxon>
        <taxon>Ericales</taxon>
        <taxon>Actinidiaceae</taxon>
        <taxon>Actinidia</taxon>
    </lineage>
</organism>
<evidence type="ECO:0000313" key="3">
    <source>
        <dbReference type="EMBL" id="GFS42514.1"/>
    </source>
</evidence>
<proteinExistence type="predicted"/>
<protein>
    <recommendedName>
        <fullName evidence="5">Integrase zinc-binding domain-containing protein</fullName>
    </recommendedName>
</protein>
<feature type="domain" description="Tf2-1-like SH3-like" evidence="2">
    <location>
        <begin position="294"/>
        <end position="344"/>
    </location>
</feature>
<dbReference type="Gene3D" id="1.10.340.70">
    <property type="match status" value="1"/>
</dbReference>
<evidence type="ECO:0000259" key="1">
    <source>
        <dbReference type="Pfam" id="PF17921"/>
    </source>
</evidence>
<dbReference type="AlphaFoldDB" id="A0A7J0DVU7"/>
<dbReference type="Pfam" id="PF17921">
    <property type="entry name" value="Integrase_H2C2"/>
    <property type="match status" value="1"/>
</dbReference>
<dbReference type="Pfam" id="PF24626">
    <property type="entry name" value="SH3_Tf2-1"/>
    <property type="match status" value="1"/>
</dbReference>
<dbReference type="Proteomes" id="UP000585474">
    <property type="component" value="Unassembled WGS sequence"/>
</dbReference>
<sequence length="397" mass="46305">MESLEMEILSTLPRPRARRRQYFNSDQLMSILMVALASSVETAWQWMEYIKDYDFDLQYHPRKANVVADALSRKVLGKLAKVASLTIREWKMMGEIGEFVIDLMDSTGCATLYGLVAQPTLVNQIIKAQSIDEEAEAIRAKLVMGEEQPGWELLREFHHSCLAVHSGGTKMYHDLRRQFWWKEMKHDVAEFVLHCLTCQQVKAKHQRAARMLQPLPVVEWKWEYVTIDFVRRLPKSLRGHDAHRGGEVSIIGPDMMRETTEKIKTIRQRLLTIQSRQKSYVDKRRRHLSFEVDDHVFLKVSPRRGLKRFGRGGKLSSRYIGPFDIISKIGGEWRDLELEADVSYVERPIRILDTLEHVLRGRAIPIVKVLWTHHGSDEATWEKEDQVQAKYPELFRS</sequence>
<comment type="caution">
    <text evidence="3">The sequence shown here is derived from an EMBL/GenBank/DDBJ whole genome shotgun (WGS) entry which is preliminary data.</text>
</comment>
<accession>A0A7J0DVU7</accession>
<dbReference type="EMBL" id="BJWL01000400">
    <property type="protein sequence ID" value="GFS42514.1"/>
    <property type="molecule type" value="Genomic_DNA"/>
</dbReference>
<feature type="domain" description="Integrase zinc-binding" evidence="1">
    <location>
        <begin position="152"/>
        <end position="203"/>
    </location>
</feature>
<dbReference type="PANTHER" id="PTHR46148">
    <property type="entry name" value="CHROMO DOMAIN-CONTAINING PROTEIN"/>
    <property type="match status" value="1"/>
</dbReference>
<dbReference type="OrthoDB" id="111931at2759"/>
<reference evidence="4" key="1">
    <citation type="submission" date="2019-07" db="EMBL/GenBank/DDBJ databases">
        <title>De Novo Assembly of kiwifruit Actinidia rufa.</title>
        <authorList>
            <person name="Sugita-Konishi S."/>
            <person name="Sato K."/>
            <person name="Mori E."/>
            <person name="Abe Y."/>
            <person name="Kisaki G."/>
            <person name="Hamano K."/>
            <person name="Suezawa K."/>
            <person name="Otani M."/>
            <person name="Fukuda T."/>
            <person name="Manabe T."/>
            <person name="Gomi K."/>
            <person name="Tabuchi M."/>
            <person name="Akimitsu K."/>
            <person name="Kataoka I."/>
        </authorList>
    </citation>
    <scope>NUCLEOTIDE SEQUENCE [LARGE SCALE GENOMIC DNA]</scope>
    <source>
        <strain evidence="4">cv. Fuchu</strain>
    </source>
</reference>
<evidence type="ECO:0000313" key="4">
    <source>
        <dbReference type="Proteomes" id="UP000585474"/>
    </source>
</evidence>
<name>A0A7J0DVU7_9ERIC</name>
<evidence type="ECO:0000259" key="2">
    <source>
        <dbReference type="Pfam" id="PF24626"/>
    </source>
</evidence>
<dbReference type="InterPro" id="IPR041588">
    <property type="entry name" value="Integrase_H2C2"/>
</dbReference>